<feature type="non-terminal residue" evidence="12">
    <location>
        <position position="1147"/>
    </location>
</feature>
<dbReference type="PANTHER" id="PTHR23214:SF1">
    <property type="entry name" value="NEUROFILAMENT HEAVY POLYPEPTIDE"/>
    <property type="match status" value="1"/>
</dbReference>
<comment type="caution">
    <text evidence="12">The sequence shown here is derived from an EMBL/GenBank/DDBJ whole genome shotgun (WGS) entry which is preliminary data.</text>
</comment>
<keyword evidence="3" id="KW-0963">Cytoplasm</keyword>
<evidence type="ECO:0000256" key="3">
    <source>
        <dbReference type="ARBA" id="ARBA00022490"/>
    </source>
</evidence>
<proteinExistence type="predicted"/>
<dbReference type="InterPro" id="IPR039008">
    <property type="entry name" value="IF_rod_dom"/>
</dbReference>
<feature type="compositionally biased region" description="Acidic residues" evidence="10">
    <location>
        <begin position="473"/>
        <end position="492"/>
    </location>
</feature>
<dbReference type="FunFam" id="1.20.5.1160:FF:000001">
    <property type="entry name" value="Keratin type II"/>
    <property type="match status" value="1"/>
</dbReference>
<feature type="non-terminal residue" evidence="12">
    <location>
        <position position="1"/>
    </location>
</feature>
<keyword evidence="5" id="KW-0403">Intermediate filament</keyword>
<evidence type="ECO:0000256" key="5">
    <source>
        <dbReference type="ARBA" id="ARBA00022754"/>
    </source>
</evidence>
<feature type="compositionally biased region" description="Basic and acidic residues" evidence="10">
    <location>
        <begin position="975"/>
        <end position="987"/>
    </location>
</feature>
<feature type="region of interest" description="Disordered" evidence="10">
    <location>
        <begin position="22"/>
        <end position="47"/>
    </location>
</feature>
<feature type="compositionally biased region" description="Basic and acidic residues" evidence="10">
    <location>
        <begin position="691"/>
        <end position="700"/>
    </location>
</feature>
<feature type="compositionally biased region" description="Basic and acidic residues" evidence="10">
    <location>
        <begin position="792"/>
        <end position="871"/>
    </location>
</feature>
<reference evidence="12" key="1">
    <citation type="journal article" date="2021" name="Cell">
        <title>Tracing the genetic footprints of vertebrate landing in non-teleost ray-finned fishes.</title>
        <authorList>
            <person name="Bi X."/>
            <person name="Wang K."/>
            <person name="Yang L."/>
            <person name="Pan H."/>
            <person name="Jiang H."/>
            <person name="Wei Q."/>
            <person name="Fang M."/>
            <person name="Yu H."/>
            <person name="Zhu C."/>
            <person name="Cai Y."/>
            <person name="He Y."/>
            <person name="Gan X."/>
            <person name="Zeng H."/>
            <person name="Yu D."/>
            <person name="Zhu Y."/>
            <person name="Jiang H."/>
            <person name="Qiu Q."/>
            <person name="Yang H."/>
            <person name="Zhang Y.E."/>
            <person name="Wang W."/>
            <person name="Zhu M."/>
            <person name="He S."/>
            <person name="Zhang G."/>
        </authorList>
    </citation>
    <scope>NUCLEOTIDE SEQUENCE</scope>
    <source>
        <strain evidence="12">Allg_001</strain>
    </source>
</reference>
<dbReference type="GO" id="GO:0061564">
    <property type="term" value="P:axon development"/>
    <property type="evidence" value="ECO:0007669"/>
    <property type="project" value="TreeGrafter"/>
</dbReference>
<feature type="compositionally biased region" description="Acidic residues" evidence="10">
    <location>
        <begin position="449"/>
        <end position="463"/>
    </location>
</feature>
<evidence type="ECO:0000256" key="8">
    <source>
        <dbReference type="ARBA" id="ARBA00023273"/>
    </source>
</evidence>
<evidence type="ECO:0000313" key="13">
    <source>
        <dbReference type="Proteomes" id="UP000736164"/>
    </source>
</evidence>
<protein>
    <submittedName>
        <fullName evidence="12">NFM protein</fullName>
    </submittedName>
</protein>
<feature type="compositionally biased region" description="Basic and acidic residues" evidence="10">
    <location>
        <begin position="626"/>
        <end position="682"/>
    </location>
</feature>
<dbReference type="GO" id="GO:0005883">
    <property type="term" value="C:neurofilament"/>
    <property type="evidence" value="ECO:0007669"/>
    <property type="project" value="TreeGrafter"/>
</dbReference>
<feature type="domain" description="IF rod" evidence="11">
    <location>
        <begin position="83"/>
        <end position="394"/>
    </location>
</feature>
<evidence type="ECO:0000256" key="6">
    <source>
        <dbReference type="ARBA" id="ARBA00023054"/>
    </source>
</evidence>
<evidence type="ECO:0000259" key="11">
    <source>
        <dbReference type="PROSITE" id="PS51842"/>
    </source>
</evidence>
<dbReference type="Pfam" id="PF00038">
    <property type="entry name" value="Filament"/>
    <property type="match status" value="1"/>
</dbReference>
<keyword evidence="13" id="KW-1185">Reference proteome</keyword>
<dbReference type="GO" id="GO:0099184">
    <property type="term" value="F:structural constituent of postsynaptic intermediate filament cytoskeleton"/>
    <property type="evidence" value="ECO:0007669"/>
    <property type="project" value="TreeGrafter"/>
</dbReference>
<dbReference type="AlphaFoldDB" id="A0A8J7NF43"/>
<feature type="compositionally biased region" description="Basic and acidic residues" evidence="10">
    <location>
        <begin position="706"/>
        <end position="749"/>
    </location>
</feature>
<dbReference type="SMART" id="SM01391">
    <property type="entry name" value="Filament"/>
    <property type="match status" value="1"/>
</dbReference>
<dbReference type="FunFam" id="1.20.5.170:FF:000002">
    <property type="entry name" value="Type I keratin KA11"/>
    <property type="match status" value="1"/>
</dbReference>
<evidence type="ECO:0000256" key="10">
    <source>
        <dbReference type="SAM" id="MobiDB-lite"/>
    </source>
</evidence>
<dbReference type="EMBL" id="JAAWVO010004557">
    <property type="protein sequence ID" value="MBN3312212.1"/>
    <property type="molecule type" value="Genomic_DNA"/>
</dbReference>
<dbReference type="PRINTS" id="PR01248">
    <property type="entry name" value="TYPE1KERATIN"/>
</dbReference>
<keyword evidence="6 9" id="KW-0175">Coiled coil</keyword>
<evidence type="ECO:0000256" key="2">
    <source>
        <dbReference type="ARBA" id="ARBA00004489"/>
    </source>
</evidence>
<dbReference type="PROSITE" id="PS51842">
    <property type="entry name" value="IF_ROD_2"/>
    <property type="match status" value="1"/>
</dbReference>
<feature type="coiled-coil region" evidence="9">
    <location>
        <begin position="101"/>
        <end position="156"/>
    </location>
</feature>
<dbReference type="InterPro" id="IPR002957">
    <property type="entry name" value="Keratin_I"/>
</dbReference>
<evidence type="ECO:0000313" key="12">
    <source>
        <dbReference type="EMBL" id="MBN3312212.1"/>
    </source>
</evidence>
<dbReference type="Gene3D" id="1.20.5.170">
    <property type="match status" value="1"/>
</dbReference>
<feature type="coiled-coil region" evidence="9">
    <location>
        <begin position="278"/>
        <end position="326"/>
    </location>
</feature>
<dbReference type="PANTHER" id="PTHR23214">
    <property type="entry name" value="NEUROFILAMENT TRIPLET H PROTEIN"/>
    <property type="match status" value="1"/>
</dbReference>
<feature type="region of interest" description="Disordered" evidence="10">
    <location>
        <begin position="444"/>
        <end position="1147"/>
    </location>
</feature>
<organism evidence="12 13">
    <name type="scientific">Atractosteus spatula</name>
    <name type="common">Alligator gar</name>
    <name type="synonym">Lepisosteus spatula</name>
    <dbReference type="NCBI Taxonomy" id="7917"/>
    <lineage>
        <taxon>Eukaryota</taxon>
        <taxon>Metazoa</taxon>
        <taxon>Chordata</taxon>
        <taxon>Craniata</taxon>
        <taxon>Vertebrata</taxon>
        <taxon>Euteleostomi</taxon>
        <taxon>Actinopterygii</taxon>
        <taxon>Neopterygii</taxon>
        <taxon>Holostei</taxon>
        <taxon>Semionotiformes</taxon>
        <taxon>Lepisosteidae</taxon>
        <taxon>Atractosteus</taxon>
    </lineage>
</organism>
<feature type="compositionally biased region" description="Basic and acidic residues" evidence="10">
    <location>
        <begin position="915"/>
        <end position="968"/>
    </location>
</feature>
<name>A0A8J7NF43_ATRSP</name>
<evidence type="ECO:0000256" key="9">
    <source>
        <dbReference type="SAM" id="Coils"/>
    </source>
</evidence>
<keyword evidence="4" id="KW-0597">Phosphoprotein</keyword>
<gene>
    <name evidence="12" type="primary">Nefm_1</name>
    <name evidence="12" type="ORF">GTO95_0011436</name>
</gene>
<feature type="compositionally biased region" description="Basic and acidic residues" evidence="10">
    <location>
        <begin position="1080"/>
        <end position="1094"/>
    </location>
</feature>
<dbReference type="GO" id="GO:0045110">
    <property type="term" value="P:intermediate filament bundle assembly"/>
    <property type="evidence" value="ECO:0007669"/>
    <property type="project" value="TreeGrafter"/>
</dbReference>
<dbReference type="Proteomes" id="UP000736164">
    <property type="component" value="Unassembled WGS sequence"/>
</dbReference>
<dbReference type="Gene3D" id="1.20.5.500">
    <property type="entry name" value="Single helix bin"/>
    <property type="match status" value="1"/>
</dbReference>
<feature type="compositionally biased region" description="Basic and acidic residues" evidence="10">
    <location>
        <begin position="576"/>
        <end position="608"/>
    </location>
</feature>
<feature type="compositionally biased region" description="Basic and acidic residues" evidence="10">
    <location>
        <begin position="1103"/>
        <end position="1131"/>
    </location>
</feature>
<feature type="compositionally biased region" description="Basic and acidic residues" evidence="10">
    <location>
        <begin position="529"/>
        <end position="545"/>
    </location>
</feature>
<evidence type="ECO:0000256" key="4">
    <source>
        <dbReference type="ARBA" id="ARBA00022553"/>
    </source>
</evidence>
<sequence>MECLTSSPQRRPQVEWIQFQPQSLRSSASRQFPRSPSNAGLSPSYKKSNVMLKKDPVAVLGHGGSLGLASQHSDGLLLTNMNEKELLQGLNDRFAGFIEKVRLLEKQNTFLEQEIEDLRQKKASPSSLSQAYNPEMKDLRKLVQDITLQKRQIELEHQHLDEDFYILREKYEEEARHRADTEASIMTLKKYMNDVSLSKMELESKARSLVEEIAFLKKNHQEEVSEMMAQIQQARVTVEVKECGKADITAALRDIRKQLEGHASSNIQHAEESFRTRVENLTRAAESSSQALQSTTQEIQQHRRQLQSKSLELETAKGTRELLERQLCDLEERHDGEISHYQDIIRLLEHELKHTKCEMSGHLKEYQDLLDVKMALDVEIASYRKLLEGEETRLSTVAGAQVSLPYVYRQSPVYTLPSYTKERSRATKAEPQYKFVEEIITETTKEVEMTEIEEAESEQTNGEEEARGNGSREEEEAAEAEETQEEEGTPESEEQHEQSSPEPEETQQREDIPESEEQHEQSSPEAEETQQREDTPGSEEQHEQSSPEAEETQQREDTPEEQHEQSSPEAEETQEREDTPGSQEQHEQSSPEAEEKGVAAVKPDKGGADQDESGAEAAGEPEDVQDEGKVEEHTTQEAVTEESHDATETLEVVKDAPAEQTAKEVNDQAKKEESEIEGRKAELAAASESKQTIRERIPEKDETEVREDRQDQSETEKEASGVKALKEVTDREKTEEKAAEDKPVSEVKSQKSGSEVAPEKDEKEEVKSEEPSEDKTQREETKESSARPQESPVKETGEDQSKEHSVVVEEAEAAKEKSPEKETAEDRKETSVRPTGKELTRPTCEEGEEKPTGETEDKQASKHLLTEERAEPLTSEKGASGPEIEAETTAAGAETESTDLQQQETVSEVKPTESSGDKSDHTHERAESTVKASDSVDRDSQKEDTSADQKDTAKESEGTREKKDKEPEEPTQQEQEGRAEQKQDPLKELSAGPKSQDLSAQRERPSESTKTDKLGDMKHEEEIPQKEKQQERPGSPGPDTKELTASSSIDLKAVKDTEVPSEDSQVAVEIKEQQILPSDLKAKKEPEKEVREEVSPTIQENGLDGRGDVTESVTKTKEEDTKMPEKERQPETSKQPLAEPKAEQKDI</sequence>
<feature type="compositionally biased region" description="Basic and acidic residues" evidence="10">
    <location>
        <begin position="506"/>
        <end position="522"/>
    </location>
</feature>
<dbReference type="SUPFAM" id="SSF64593">
    <property type="entry name" value="Intermediate filament protein, coiled coil region"/>
    <property type="match status" value="2"/>
</dbReference>
<feature type="compositionally biased region" description="Basic and acidic residues" evidence="10">
    <location>
        <begin position="1000"/>
        <end position="1031"/>
    </location>
</feature>
<accession>A0A8J7NF43</accession>
<keyword evidence="7" id="KW-0206">Cytoskeleton</keyword>
<feature type="compositionally biased region" description="Basic and acidic residues" evidence="10">
    <location>
        <begin position="552"/>
        <end position="566"/>
    </location>
</feature>
<comment type="subcellular location">
    <subcellularLocation>
        <location evidence="2">Cell projection</location>
        <location evidence="2">Axon</location>
    </subcellularLocation>
    <subcellularLocation>
        <location evidence="1">Cytoplasm</location>
        <location evidence="1">Cytoskeleton</location>
    </subcellularLocation>
</comment>
<dbReference type="Gene3D" id="1.20.5.1160">
    <property type="entry name" value="Vasodilator-stimulated phosphoprotein"/>
    <property type="match status" value="1"/>
</dbReference>
<feature type="coiled-coil region" evidence="9">
    <location>
        <begin position="199"/>
        <end position="237"/>
    </location>
</feature>
<evidence type="ECO:0000256" key="1">
    <source>
        <dbReference type="ARBA" id="ARBA00004245"/>
    </source>
</evidence>
<keyword evidence="8" id="KW-0966">Cell projection</keyword>
<feature type="compositionally biased region" description="Acidic residues" evidence="10">
    <location>
        <begin position="609"/>
        <end position="625"/>
    </location>
</feature>
<evidence type="ECO:0000256" key="7">
    <source>
        <dbReference type="ARBA" id="ARBA00023212"/>
    </source>
</evidence>
<dbReference type="GO" id="GO:0030424">
    <property type="term" value="C:axon"/>
    <property type="evidence" value="ECO:0007669"/>
    <property type="project" value="UniProtKB-SubCell"/>
</dbReference>
<feature type="compositionally biased region" description="Basic and acidic residues" evidence="10">
    <location>
        <begin position="757"/>
        <end position="785"/>
    </location>
</feature>